<dbReference type="InterPro" id="IPR010262">
    <property type="entry name" value="Arylsulfotransferase_bact"/>
</dbReference>
<evidence type="ECO:0000313" key="2">
    <source>
        <dbReference type="Proteomes" id="UP000002432"/>
    </source>
</evidence>
<dbReference type="AlphaFoldDB" id="Q1IQU3"/>
<dbReference type="EnsemblBacteria" id="ABF40757">
    <property type="protein sequence ID" value="ABF40757"/>
    <property type="gene ID" value="Acid345_1756"/>
</dbReference>
<dbReference type="HOGENOM" id="CLU_028251_0_0_0"/>
<keyword evidence="2" id="KW-1185">Reference proteome</keyword>
<dbReference type="PROSITE" id="PS51257">
    <property type="entry name" value="PROKAR_LIPOPROTEIN"/>
    <property type="match status" value="1"/>
</dbReference>
<protein>
    <recommendedName>
        <fullName evidence="3">Arylsulfotransferase N-terminal domain-containing protein</fullName>
    </recommendedName>
</protein>
<reference evidence="1 2" key="1">
    <citation type="journal article" date="2009" name="Appl. Environ. Microbiol.">
        <title>Three genomes from the phylum Acidobacteria provide insight into the lifestyles of these microorganisms in soils.</title>
        <authorList>
            <person name="Ward N.L."/>
            <person name="Challacombe J.F."/>
            <person name="Janssen P.H."/>
            <person name="Henrissat B."/>
            <person name="Coutinho P.M."/>
            <person name="Wu M."/>
            <person name="Xie G."/>
            <person name="Haft D.H."/>
            <person name="Sait M."/>
            <person name="Badger J."/>
            <person name="Barabote R.D."/>
            <person name="Bradley B."/>
            <person name="Brettin T.S."/>
            <person name="Brinkac L.M."/>
            <person name="Bruce D."/>
            <person name="Creasy T."/>
            <person name="Daugherty S.C."/>
            <person name="Davidsen T.M."/>
            <person name="DeBoy R.T."/>
            <person name="Detter J.C."/>
            <person name="Dodson R.J."/>
            <person name="Durkin A.S."/>
            <person name="Ganapathy A."/>
            <person name="Gwinn-Giglio M."/>
            <person name="Han C.S."/>
            <person name="Khouri H."/>
            <person name="Kiss H."/>
            <person name="Kothari S.P."/>
            <person name="Madupu R."/>
            <person name="Nelson K.E."/>
            <person name="Nelson W.C."/>
            <person name="Paulsen I."/>
            <person name="Penn K."/>
            <person name="Ren Q."/>
            <person name="Rosovitz M.J."/>
            <person name="Selengut J.D."/>
            <person name="Shrivastava S."/>
            <person name="Sullivan S.A."/>
            <person name="Tapia R."/>
            <person name="Thompson L.S."/>
            <person name="Watkins K.L."/>
            <person name="Yang Q."/>
            <person name="Yu C."/>
            <person name="Zafar N."/>
            <person name="Zhou L."/>
            <person name="Kuske C.R."/>
        </authorList>
    </citation>
    <scope>NUCLEOTIDE SEQUENCE [LARGE SCALE GENOMIC DNA]</scope>
    <source>
        <strain evidence="1 2">Ellin345</strain>
    </source>
</reference>
<dbReference type="PANTHER" id="PTHR35340">
    <property type="entry name" value="PQQ ENZYME REPEAT PROTEIN-RELATED"/>
    <property type="match status" value="1"/>
</dbReference>
<dbReference type="EMBL" id="CP000360">
    <property type="protein sequence ID" value="ABF40757.1"/>
    <property type="molecule type" value="Genomic_DNA"/>
</dbReference>
<accession>Q1IQU3</accession>
<dbReference type="eggNOG" id="COG1520">
    <property type="taxonomic scope" value="Bacteria"/>
</dbReference>
<evidence type="ECO:0000313" key="1">
    <source>
        <dbReference type="EMBL" id="ABF40757.1"/>
    </source>
</evidence>
<sequence>MKATVPARSRSHFHRIFVSVSASALLIGLAGCGSTSARVSDSSVDFGQVAMGTQVRRIAVNVTASGDNDVTVAPKLSGSGDFSIAPDVGCGTKLASHGTCSVVVVFTPTSTDSATATLDLGLSVNDQQISLTGSGVQLTPGQSLVTATDSPLVALYTYAPQGSGDVHIEFGPDTNYGLETSAVTPSAGSPVTIYVAGMRANSTYHMRARTSGGETAMDQTFTTTKITSGTLPPITATSSGTPQSGIEFLNPGFSTASTNFIEAYAVDLEGNVVWAYDYPERTTNALLQSFHVLPDGNILALIGTSSAVAPKSGDPILLREFNLGGVPVRDVTLDQINAQLSGISLVDLHHAVTVLPNGHWLALANAYKSFDGLPGQGDGTKVLGDVIVDVDPSGKVVWTWSEFDTLDVKRAPDGYPDWTHSNAIVYEPDDGNLLVSIRHQNWVVKVDYRNGAGTGKILWRLGYQGDFKLVNGTEPQDWFFGSHQPQFVSSSTAAMFDLTLMDNGYNRQLTPGAACTGTGCYTAIPIYHVDEAAKTATILWRDAIDPSKFSVWGGGTTVLDNGNLEFDLCALGNDSEVDEVTVTGTPQTVWTLKVTGQNLYRANRMPSLYPGVQW</sequence>
<dbReference type="InterPro" id="IPR013783">
    <property type="entry name" value="Ig-like_fold"/>
</dbReference>
<dbReference type="PANTHER" id="PTHR35340:SF5">
    <property type="entry name" value="ASST-DOMAIN-CONTAINING PROTEIN"/>
    <property type="match status" value="1"/>
</dbReference>
<dbReference type="RefSeq" id="WP_011522559.1">
    <property type="nucleotide sequence ID" value="NC_008009.1"/>
</dbReference>
<dbReference type="GO" id="GO:0004062">
    <property type="term" value="F:aryl sulfotransferase activity"/>
    <property type="evidence" value="ECO:0007669"/>
    <property type="project" value="InterPro"/>
</dbReference>
<organism evidence="1 2">
    <name type="scientific">Koribacter versatilis (strain Ellin345)</name>
    <dbReference type="NCBI Taxonomy" id="204669"/>
    <lineage>
        <taxon>Bacteria</taxon>
        <taxon>Pseudomonadati</taxon>
        <taxon>Acidobacteriota</taxon>
        <taxon>Terriglobia</taxon>
        <taxon>Terriglobales</taxon>
        <taxon>Candidatus Korobacteraceae</taxon>
        <taxon>Candidatus Korobacter</taxon>
    </lineage>
</organism>
<dbReference type="STRING" id="204669.Acid345_1756"/>
<evidence type="ECO:0008006" key="3">
    <source>
        <dbReference type="Google" id="ProtNLM"/>
    </source>
</evidence>
<dbReference type="InterPro" id="IPR053143">
    <property type="entry name" value="Arylsulfate_ST"/>
</dbReference>
<dbReference type="Gene3D" id="2.60.40.10">
    <property type="entry name" value="Immunoglobulins"/>
    <property type="match status" value="1"/>
</dbReference>
<dbReference type="InterPro" id="IPR011044">
    <property type="entry name" value="Quino_amine_DH_bsu"/>
</dbReference>
<proteinExistence type="predicted"/>
<gene>
    <name evidence="1" type="ordered locus">Acid345_1756</name>
</gene>
<dbReference type="Pfam" id="PF05935">
    <property type="entry name" value="Arylsulfotrans"/>
    <property type="match status" value="1"/>
</dbReference>
<dbReference type="Proteomes" id="UP000002432">
    <property type="component" value="Chromosome"/>
</dbReference>
<name>Q1IQU3_KORVE</name>
<dbReference type="SUPFAM" id="SSF50969">
    <property type="entry name" value="YVTN repeat-like/Quinoprotein amine dehydrogenase"/>
    <property type="match status" value="1"/>
</dbReference>
<dbReference type="KEGG" id="aba:Acid345_1756"/>